<evidence type="ECO:0000256" key="1">
    <source>
        <dbReference type="SAM" id="MobiDB-lite"/>
    </source>
</evidence>
<feature type="compositionally biased region" description="Low complexity" evidence="1">
    <location>
        <begin position="137"/>
        <end position="150"/>
    </location>
</feature>
<feature type="region of interest" description="Disordered" evidence="1">
    <location>
        <begin position="79"/>
        <end position="101"/>
    </location>
</feature>
<dbReference type="Proteomes" id="UP000801492">
    <property type="component" value="Unassembled WGS sequence"/>
</dbReference>
<feature type="compositionally biased region" description="Polar residues" evidence="1">
    <location>
        <begin position="566"/>
        <end position="585"/>
    </location>
</feature>
<comment type="caution">
    <text evidence="3">The sequence shown here is derived from an EMBL/GenBank/DDBJ whole genome shotgun (WGS) entry which is preliminary data.</text>
</comment>
<feature type="compositionally biased region" description="Polar residues" evidence="1">
    <location>
        <begin position="681"/>
        <end position="694"/>
    </location>
</feature>
<evidence type="ECO:0000313" key="3">
    <source>
        <dbReference type="EMBL" id="KAF2894591.1"/>
    </source>
</evidence>
<protein>
    <submittedName>
        <fullName evidence="3">Uncharacterized protein</fullName>
    </submittedName>
</protein>
<reference evidence="3" key="1">
    <citation type="submission" date="2019-08" db="EMBL/GenBank/DDBJ databases">
        <title>The genome of the North American firefly Photinus pyralis.</title>
        <authorList>
            <consortium name="Photinus pyralis genome working group"/>
            <person name="Fallon T.R."/>
            <person name="Sander Lower S.E."/>
            <person name="Weng J.-K."/>
        </authorList>
    </citation>
    <scope>NUCLEOTIDE SEQUENCE</scope>
    <source>
        <strain evidence="3">TRF0915ILg1</strain>
        <tissue evidence="3">Whole body</tissue>
    </source>
</reference>
<organism evidence="3 4">
    <name type="scientific">Ignelater luminosus</name>
    <name type="common">Cucubano</name>
    <name type="synonym">Pyrophorus luminosus</name>
    <dbReference type="NCBI Taxonomy" id="2038154"/>
    <lineage>
        <taxon>Eukaryota</taxon>
        <taxon>Metazoa</taxon>
        <taxon>Ecdysozoa</taxon>
        <taxon>Arthropoda</taxon>
        <taxon>Hexapoda</taxon>
        <taxon>Insecta</taxon>
        <taxon>Pterygota</taxon>
        <taxon>Neoptera</taxon>
        <taxon>Endopterygota</taxon>
        <taxon>Coleoptera</taxon>
        <taxon>Polyphaga</taxon>
        <taxon>Elateriformia</taxon>
        <taxon>Elateroidea</taxon>
        <taxon>Elateridae</taxon>
        <taxon>Agrypninae</taxon>
        <taxon>Pyrophorini</taxon>
        <taxon>Ignelater</taxon>
    </lineage>
</organism>
<keyword evidence="4" id="KW-1185">Reference proteome</keyword>
<accession>A0A8K0CZV3</accession>
<dbReference type="OrthoDB" id="440385at2759"/>
<feature type="region of interest" description="Disordered" evidence="1">
    <location>
        <begin position="447"/>
        <end position="753"/>
    </location>
</feature>
<proteinExistence type="predicted"/>
<dbReference type="EMBL" id="VTPC01006843">
    <property type="protein sequence ID" value="KAF2894591.1"/>
    <property type="molecule type" value="Genomic_DNA"/>
</dbReference>
<feature type="compositionally biased region" description="Basic and acidic residues" evidence="1">
    <location>
        <begin position="702"/>
        <end position="719"/>
    </location>
</feature>
<gene>
    <name evidence="3" type="ORF">ILUMI_11579</name>
</gene>
<feature type="region of interest" description="Disordered" evidence="1">
    <location>
        <begin position="371"/>
        <end position="433"/>
    </location>
</feature>
<feature type="compositionally biased region" description="Basic and acidic residues" evidence="1">
    <location>
        <begin position="490"/>
        <end position="516"/>
    </location>
</feature>
<keyword evidence="2" id="KW-1133">Transmembrane helix</keyword>
<evidence type="ECO:0000313" key="4">
    <source>
        <dbReference type="Proteomes" id="UP000801492"/>
    </source>
</evidence>
<evidence type="ECO:0000256" key="2">
    <source>
        <dbReference type="SAM" id="Phobius"/>
    </source>
</evidence>
<feature type="region of interest" description="Disordered" evidence="1">
    <location>
        <begin position="130"/>
        <end position="236"/>
    </location>
</feature>
<keyword evidence="2" id="KW-0812">Transmembrane</keyword>
<name>A0A8K0CZV3_IGNLU</name>
<keyword evidence="2" id="KW-0472">Membrane</keyword>
<feature type="compositionally biased region" description="Basic and acidic residues" evidence="1">
    <location>
        <begin position="161"/>
        <end position="176"/>
    </location>
</feature>
<dbReference type="AlphaFoldDB" id="A0A8K0CZV3"/>
<feature type="transmembrane region" description="Helical" evidence="2">
    <location>
        <begin position="6"/>
        <end position="25"/>
    </location>
</feature>
<sequence>MWIVIITSVCSLVVLITITMLCLCWRKKTQKNDLLGLDGLVTQKNPDENVNHLPSAVAQIVPDGIKNATDEIVNDANKRPVTVNNPRRSLPDIPSDGVRSEGDIITYEPNGDNSSDLYATVEPYQNTAKRHTLPNGIDSRPSISQHSSISQADDTFSPYARVREHPYDKLKTEHPYARVQPSNSQEQEENSSGEATPRTIALRNERTSTGQTVGEPTAPSRSRRSSGQSGGGLDIPAASAVAGGIAANQELPYMTPPINQTNFSGDSQDSSKGYTSISVREPLANIRAQTKILNKMQGDLDPHYSTVSDDSDDMYTTIQDPNNTVYTSGSETYAQIQPPQLTVAAEINLNANSEVQREADELVDQMYERAPQPPSVDSLKHVTHTHSRQASSSSSVGNIGSPKPEKRQANSPLPPPPPSQVSPSPELLGVDKLPLCKNLDDMYAKVQKTKKKNEKDDQDLLTGNENVQRTLVEEEKQCNKPDICINNSEHNYETLRKSPRKSSDPGYEKLKPRDNEYTSEPGYDSITGPDSILSTDPGYEVLKHSSEPSLEADPNYEELRHRASSVAETSNCAKSENNGYSVVSKQSKHNSSSDEVKSKTSSSYESDPRDFSTDEPNYESMPSESMSEHNYAVLKSTGSESDPNYESVHHSDPNYESVKYLDVSLEEPPYEQLHDEDSSKSDSNPSHCKNTLNDSFLDVEPGYEKVKMEGKEQESKDGNDSADPGYETIKNEKETSESSNVQLESDYDGIVQV</sequence>